<gene>
    <name evidence="1" type="ordered locus">BT9727_2790</name>
</gene>
<name>Q6HH62_BACHK</name>
<dbReference type="HOGENOM" id="CLU_2448346_0_0_9"/>
<organism evidence="1 2">
    <name type="scientific">Bacillus thuringiensis subsp. konkukian (strain 97-27)</name>
    <dbReference type="NCBI Taxonomy" id="281309"/>
    <lineage>
        <taxon>Bacteria</taxon>
        <taxon>Bacillati</taxon>
        <taxon>Bacillota</taxon>
        <taxon>Bacilli</taxon>
        <taxon>Bacillales</taxon>
        <taxon>Bacillaceae</taxon>
        <taxon>Bacillus</taxon>
        <taxon>Bacillus cereus group</taxon>
    </lineage>
</organism>
<dbReference type="PATRIC" id="fig|281309.8.peg.2962"/>
<dbReference type="KEGG" id="btk:BT9727_2790"/>
<dbReference type="EMBL" id="AE017355">
    <property type="protein sequence ID" value="AAT60156.1"/>
    <property type="molecule type" value="Genomic_DNA"/>
</dbReference>
<evidence type="ECO:0000313" key="1">
    <source>
        <dbReference type="EMBL" id="AAT60156.1"/>
    </source>
</evidence>
<proteinExistence type="predicted"/>
<accession>Q6HH62</accession>
<dbReference type="AlphaFoldDB" id="Q6HH62"/>
<protein>
    <submittedName>
        <fullName evidence="1">Uncharacterized protein</fullName>
    </submittedName>
</protein>
<evidence type="ECO:0000313" key="2">
    <source>
        <dbReference type="Proteomes" id="UP000001301"/>
    </source>
</evidence>
<dbReference type="Proteomes" id="UP000001301">
    <property type="component" value="Chromosome"/>
</dbReference>
<sequence>MGRCARMNDTKINIIYEDFDKDNIIIFFEKNGRNMCLTFGLYEFENEMEYWDMPTKLKKYNGEIGFIFDKNINRIDLEMEIARFIKHNDLNKLDF</sequence>
<reference evidence="1 2" key="1">
    <citation type="journal article" date="2006" name="J. Bacteriol.">
        <title>Pathogenomic sequence analysis of Bacillus cereus and Bacillus thuringiensis isolates closely related to Bacillus anthracis.</title>
        <authorList>
            <person name="Han C.S."/>
            <person name="Xie G."/>
            <person name="Challacombe J.F."/>
            <person name="Altherr M.R."/>
            <person name="Bhotika S.S."/>
            <person name="Brown N."/>
            <person name="Bruce D."/>
            <person name="Campbell C.S."/>
            <person name="Campbell M.L."/>
            <person name="Chen J."/>
            <person name="Chertkov O."/>
            <person name="Cleland C."/>
            <person name="Dimitrijevic M."/>
            <person name="Doggett N.A."/>
            <person name="Fawcett J.J."/>
            <person name="Glavina T."/>
            <person name="Goodwin L.A."/>
            <person name="Green L.D."/>
            <person name="Hill K.K."/>
            <person name="Hitchcock P."/>
            <person name="Jackson P.J."/>
            <person name="Keim P."/>
            <person name="Kewalramani A.R."/>
            <person name="Longmire J."/>
            <person name="Lucas S."/>
            <person name="Malfatti S."/>
            <person name="McMurry K."/>
            <person name="Meincke L.J."/>
            <person name="Misra M."/>
            <person name="Moseman B.L."/>
            <person name="Mundt M."/>
            <person name="Munk A.C."/>
            <person name="Okinaka R.T."/>
            <person name="Parson-Quintana B."/>
            <person name="Reilly L.P."/>
            <person name="Richardson P."/>
            <person name="Robinson D.L."/>
            <person name="Rubin E."/>
            <person name="Saunders E."/>
            <person name="Tapia R."/>
            <person name="Tesmer J.G."/>
            <person name="Thayer N."/>
            <person name="Thompson L.S."/>
            <person name="Tice H."/>
            <person name="Ticknor L.O."/>
            <person name="Wills P.L."/>
            <person name="Brettin T.S."/>
            <person name="Gilna P."/>
        </authorList>
    </citation>
    <scope>NUCLEOTIDE SEQUENCE [LARGE SCALE GENOMIC DNA]</scope>
    <source>
        <strain evidence="1 2">97-27</strain>
    </source>
</reference>